<dbReference type="InterPro" id="IPR008974">
    <property type="entry name" value="TRAF-like"/>
</dbReference>
<gene>
    <name evidence="1" type="ORF">RFULGI_LOCUS2468</name>
</gene>
<dbReference type="OrthoDB" id="289038at2759"/>
<evidence type="ECO:0000313" key="2">
    <source>
        <dbReference type="Proteomes" id="UP000789396"/>
    </source>
</evidence>
<name>A0A9N8ZNK1_9GLOM</name>
<keyword evidence="2" id="KW-1185">Reference proteome</keyword>
<dbReference type="Gene3D" id="2.60.210.10">
    <property type="entry name" value="Apoptosis, Tumor Necrosis Factor Receptor Associated Protein 2, Chain A"/>
    <property type="match status" value="1"/>
</dbReference>
<dbReference type="Proteomes" id="UP000789396">
    <property type="component" value="Unassembled WGS sequence"/>
</dbReference>
<sequence>MPHLGYHYEIEDYQDYTWQITNWASLEKRTTGPEFEAGEVVSIYLDFADKDEAPTDWHCCAQFALALWNPEDPTFCVVHCTC</sequence>
<proteinExistence type="predicted"/>
<dbReference type="SUPFAM" id="SSF49599">
    <property type="entry name" value="TRAF domain-like"/>
    <property type="match status" value="1"/>
</dbReference>
<accession>A0A9N8ZNK1</accession>
<dbReference type="EMBL" id="CAJVPZ010001875">
    <property type="protein sequence ID" value="CAG8501689.1"/>
    <property type="molecule type" value="Genomic_DNA"/>
</dbReference>
<reference evidence="1" key="1">
    <citation type="submission" date="2021-06" db="EMBL/GenBank/DDBJ databases">
        <authorList>
            <person name="Kallberg Y."/>
            <person name="Tangrot J."/>
            <person name="Rosling A."/>
        </authorList>
    </citation>
    <scope>NUCLEOTIDE SEQUENCE</scope>
    <source>
        <strain evidence="1">IN212</strain>
    </source>
</reference>
<organism evidence="1 2">
    <name type="scientific">Racocetra fulgida</name>
    <dbReference type="NCBI Taxonomy" id="60492"/>
    <lineage>
        <taxon>Eukaryota</taxon>
        <taxon>Fungi</taxon>
        <taxon>Fungi incertae sedis</taxon>
        <taxon>Mucoromycota</taxon>
        <taxon>Glomeromycotina</taxon>
        <taxon>Glomeromycetes</taxon>
        <taxon>Diversisporales</taxon>
        <taxon>Gigasporaceae</taxon>
        <taxon>Racocetra</taxon>
    </lineage>
</organism>
<protein>
    <submittedName>
        <fullName evidence="1">14912_t:CDS:1</fullName>
    </submittedName>
</protein>
<dbReference type="AlphaFoldDB" id="A0A9N8ZNK1"/>
<comment type="caution">
    <text evidence="1">The sequence shown here is derived from an EMBL/GenBank/DDBJ whole genome shotgun (WGS) entry which is preliminary data.</text>
</comment>
<evidence type="ECO:0000313" key="1">
    <source>
        <dbReference type="EMBL" id="CAG8501689.1"/>
    </source>
</evidence>